<dbReference type="Gene3D" id="3.40.1350.10">
    <property type="match status" value="1"/>
</dbReference>
<feature type="domain" description="tRNA intron endonuclease catalytic" evidence="6">
    <location>
        <begin position="170"/>
        <end position="254"/>
    </location>
</feature>
<dbReference type="KEGG" id="vde:111253775"/>
<evidence type="ECO:0000259" key="7">
    <source>
        <dbReference type="Pfam" id="PF02778"/>
    </source>
</evidence>
<dbReference type="EnsemblMetazoa" id="XM_022813727">
    <property type="protein sequence ID" value="XP_022669462"/>
    <property type="gene ID" value="LOC111253775"/>
</dbReference>
<protein>
    <recommendedName>
        <fullName evidence="4">tRNA-splicing endonuclease subunit Sen2</fullName>
        <ecNumber evidence="4">4.6.1.16</ecNumber>
    </recommendedName>
</protein>
<evidence type="ECO:0000256" key="4">
    <source>
        <dbReference type="PIRNR" id="PIRNR011789"/>
    </source>
</evidence>
<dbReference type="EnsemblMetazoa" id="XM_022813728">
    <property type="protein sequence ID" value="XP_022669463"/>
    <property type="gene ID" value="LOC111253775"/>
</dbReference>
<dbReference type="RefSeq" id="XP_022669462.1">
    <property type="nucleotide sequence ID" value="XM_022813727.1"/>
</dbReference>
<dbReference type="AlphaFoldDB" id="A0A7M7KVB5"/>
<evidence type="ECO:0000256" key="2">
    <source>
        <dbReference type="ARBA" id="ARBA00022694"/>
    </source>
</evidence>
<reference evidence="8" key="1">
    <citation type="submission" date="2021-01" db="UniProtKB">
        <authorList>
            <consortium name="EnsemblMetazoa"/>
        </authorList>
    </citation>
    <scope>IDENTIFICATION</scope>
</reference>
<dbReference type="EnsemblMetazoa" id="XM_022813729">
    <property type="protein sequence ID" value="XP_022669464"/>
    <property type="gene ID" value="LOC111253775"/>
</dbReference>
<accession>A0A7M7KVB5</accession>
<dbReference type="Proteomes" id="UP000594260">
    <property type="component" value="Unplaced"/>
</dbReference>
<dbReference type="PANTHER" id="PTHR21227">
    <property type="entry name" value="TRNA-SPLICING ENDONUCLEASE SUBUNIT SEN2"/>
    <property type="match status" value="1"/>
</dbReference>
<dbReference type="GeneID" id="111253775"/>
<sequence>MDLYSIRRKNNSSKKGSIFPLVSQLLPDDAPQGDPISSKFCIFEGELRDGVVVVSNKDHVKDIYSGGFFGKGNCSYGEPKFEAGSHDRVMKAIYECQSYQIEETNQAIASISDFKKESPFQTTENEELILIPEEAYFLAFGLGVLRVKRSGSDISLDELYADLFAHNHQFPLRYAAYHHFRHKGWVVRPGVRMGVDFLLYKDGPPFTHSSFMVIIRTDDDDERLAMEELTEHDLDVLTRISGTVQKVLLLCYVLRPSNSVDLSMPSCLRKMEVCEIITSRWEPSKR</sequence>
<dbReference type="PIRSF" id="PIRSF011789">
    <property type="entry name" value="tRNA_splic_SEN2"/>
    <property type="match status" value="1"/>
</dbReference>
<name>A0A7M7KVB5_VARDE</name>
<feature type="active site" evidence="5">
    <location>
        <position position="246"/>
    </location>
</feature>
<dbReference type="GO" id="GO:0000213">
    <property type="term" value="F:tRNA-intron lyase activity"/>
    <property type="evidence" value="ECO:0007669"/>
    <property type="project" value="UniProtKB-UniRule"/>
</dbReference>
<comment type="function">
    <text evidence="4">Constitutes one of the two catalytic subunit of the tRNA-splicing endonuclease complex, a complex responsible for identification and cleavage of the splice sites in pre-tRNA. It cleaves pre-tRNA at the 5'- and 3'-splice sites to release the intron. The products are an intron and two tRNA half-molecules bearing 2',3'-cyclic phosphate and 5'-OH termini. There are no conserved sequences at the splice sites, but the intron is invariably located at the same site in the gene, placing the splice sites an invariant distance from the constant structural features of the tRNA body.</text>
</comment>
<evidence type="ECO:0000256" key="1">
    <source>
        <dbReference type="ARBA" id="ARBA00008078"/>
    </source>
</evidence>
<dbReference type="GO" id="GO:0005737">
    <property type="term" value="C:cytoplasm"/>
    <property type="evidence" value="ECO:0007669"/>
    <property type="project" value="TreeGrafter"/>
</dbReference>
<evidence type="ECO:0000256" key="3">
    <source>
        <dbReference type="ARBA" id="ARBA00023239"/>
    </source>
</evidence>
<evidence type="ECO:0000313" key="9">
    <source>
        <dbReference type="Proteomes" id="UP000594260"/>
    </source>
</evidence>
<dbReference type="InterPro" id="IPR016589">
    <property type="entry name" value="tRNA_splic_SEN2"/>
</dbReference>
<evidence type="ECO:0000256" key="5">
    <source>
        <dbReference type="PIRSR" id="PIRSR011789-1"/>
    </source>
</evidence>
<dbReference type="GO" id="GO:0003676">
    <property type="term" value="F:nucleic acid binding"/>
    <property type="evidence" value="ECO:0007669"/>
    <property type="project" value="InterPro"/>
</dbReference>
<evidence type="ECO:0000259" key="6">
    <source>
        <dbReference type="Pfam" id="PF01974"/>
    </source>
</evidence>
<dbReference type="CDD" id="cd22363">
    <property type="entry name" value="tRNA-intron_lyase_C"/>
    <property type="match status" value="1"/>
</dbReference>
<dbReference type="Pfam" id="PF01974">
    <property type="entry name" value="tRNA_int_endo"/>
    <property type="match status" value="1"/>
</dbReference>
<dbReference type="RefSeq" id="XP_022669464.1">
    <property type="nucleotide sequence ID" value="XM_022813729.1"/>
</dbReference>
<dbReference type="GO" id="GO:0000379">
    <property type="term" value="P:tRNA-type intron splice site recognition and cleavage"/>
    <property type="evidence" value="ECO:0007669"/>
    <property type="project" value="TreeGrafter"/>
</dbReference>
<dbReference type="OrthoDB" id="10249562at2759"/>
<dbReference type="Pfam" id="PF02778">
    <property type="entry name" value="tRNA_int_endo_N"/>
    <property type="match status" value="1"/>
</dbReference>
<dbReference type="CTD" id="80746"/>
<keyword evidence="2 4" id="KW-0819">tRNA processing</keyword>
<dbReference type="Gene3D" id="3.40.1170.20">
    <property type="entry name" value="tRNA intron endonuclease, N-terminal domain"/>
    <property type="match status" value="1"/>
</dbReference>
<dbReference type="InterPro" id="IPR006678">
    <property type="entry name" value="tRNA_intron_Endonuc_N"/>
</dbReference>
<comment type="similarity">
    <text evidence="1 4">Belongs to the tRNA-intron endonuclease family.</text>
</comment>
<dbReference type="InterPro" id="IPR011856">
    <property type="entry name" value="tRNA_endonuc-like_dom_sf"/>
</dbReference>
<dbReference type="FunCoup" id="A0A7M7KVB5">
    <property type="interactions" value="2"/>
</dbReference>
<dbReference type="SUPFAM" id="SSF53032">
    <property type="entry name" value="tRNA-intron endonuclease catalytic domain-like"/>
    <property type="match status" value="1"/>
</dbReference>
<dbReference type="InterPro" id="IPR036167">
    <property type="entry name" value="tRNA_intron_Endo_cat-like_sf"/>
</dbReference>
<evidence type="ECO:0000313" key="8">
    <source>
        <dbReference type="EnsemblMetazoa" id="XP_022669464"/>
    </source>
</evidence>
<feature type="active site" evidence="5">
    <location>
        <position position="208"/>
    </location>
</feature>
<dbReference type="InterPro" id="IPR006676">
    <property type="entry name" value="tRNA_splic"/>
</dbReference>
<dbReference type="NCBIfam" id="TIGR00324">
    <property type="entry name" value="endA"/>
    <property type="match status" value="1"/>
</dbReference>
<dbReference type="OMA" id="GEWMANT"/>
<feature type="domain" description="tRNA intron endonuclease N-terminal" evidence="7">
    <location>
        <begin position="44"/>
        <end position="160"/>
    </location>
</feature>
<dbReference type="PANTHER" id="PTHR21227:SF0">
    <property type="entry name" value="TRNA-SPLICING ENDONUCLEASE SUBUNIT SEN2"/>
    <property type="match status" value="1"/>
</dbReference>
<dbReference type="InParanoid" id="A0A7M7KVB5"/>
<proteinExistence type="inferred from homology"/>
<dbReference type="GO" id="GO:0000214">
    <property type="term" value="C:tRNA-intron endonuclease complex"/>
    <property type="evidence" value="ECO:0007669"/>
    <property type="project" value="UniProtKB-UniRule"/>
</dbReference>
<dbReference type="InterPro" id="IPR006677">
    <property type="entry name" value="tRNA_intron_Endonuc_cat-like"/>
</dbReference>
<dbReference type="RefSeq" id="XP_022669463.1">
    <property type="nucleotide sequence ID" value="XM_022813728.1"/>
</dbReference>
<feature type="active site" evidence="5">
    <location>
        <position position="200"/>
    </location>
</feature>
<organism evidence="8 9">
    <name type="scientific">Varroa destructor</name>
    <name type="common">Honeybee mite</name>
    <dbReference type="NCBI Taxonomy" id="109461"/>
    <lineage>
        <taxon>Eukaryota</taxon>
        <taxon>Metazoa</taxon>
        <taxon>Ecdysozoa</taxon>
        <taxon>Arthropoda</taxon>
        <taxon>Chelicerata</taxon>
        <taxon>Arachnida</taxon>
        <taxon>Acari</taxon>
        <taxon>Parasitiformes</taxon>
        <taxon>Mesostigmata</taxon>
        <taxon>Gamasina</taxon>
        <taxon>Dermanyssoidea</taxon>
        <taxon>Varroidae</taxon>
        <taxon>Varroa</taxon>
    </lineage>
</organism>
<keyword evidence="9" id="KW-1185">Reference proteome</keyword>
<keyword evidence="3 4" id="KW-0456">Lyase</keyword>
<dbReference type="EC" id="4.6.1.16" evidence="4"/>